<feature type="domain" description="SET" evidence="1">
    <location>
        <begin position="67"/>
        <end position="328"/>
    </location>
</feature>
<evidence type="ECO:0000313" key="2">
    <source>
        <dbReference type="EMBL" id="CAD9314300.1"/>
    </source>
</evidence>
<organism evidence="2">
    <name type="scientific">Ditylum brightwellii</name>
    <dbReference type="NCBI Taxonomy" id="49249"/>
    <lineage>
        <taxon>Eukaryota</taxon>
        <taxon>Sar</taxon>
        <taxon>Stramenopiles</taxon>
        <taxon>Ochrophyta</taxon>
        <taxon>Bacillariophyta</taxon>
        <taxon>Mediophyceae</taxon>
        <taxon>Lithodesmiophycidae</taxon>
        <taxon>Lithodesmiales</taxon>
        <taxon>Lithodesmiaceae</taxon>
        <taxon>Ditylum</taxon>
    </lineage>
</organism>
<dbReference type="Pfam" id="PF00856">
    <property type="entry name" value="SET"/>
    <property type="match status" value="1"/>
</dbReference>
<dbReference type="InterPro" id="IPR050600">
    <property type="entry name" value="SETD3_SETD6_MTase"/>
</dbReference>
<dbReference type="PANTHER" id="PTHR13271">
    <property type="entry name" value="UNCHARACTERIZED PUTATIVE METHYLTRANSFERASE"/>
    <property type="match status" value="1"/>
</dbReference>
<proteinExistence type="predicted"/>
<dbReference type="CDD" id="cd10527">
    <property type="entry name" value="SET_LSMT"/>
    <property type="match status" value="1"/>
</dbReference>
<dbReference type="GO" id="GO:0005634">
    <property type="term" value="C:nucleus"/>
    <property type="evidence" value="ECO:0007669"/>
    <property type="project" value="TreeGrafter"/>
</dbReference>
<accession>A0A7S1VZB7</accession>
<dbReference type="GO" id="GO:0016279">
    <property type="term" value="F:protein-lysine N-methyltransferase activity"/>
    <property type="evidence" value="ECO:0007669"/>
    <property type="project" value="TreeGrafter"/>
</dbReference>
<evidence type="ECO:0000259" key="1">
    <source>
        <dbReference type="PROSITE" id="PS50280"/>
    </source>
</evidence>
<dbReference type="PROSITE" id="PS50280">
    <property type="entry name" value="SET"/>
    <property type="match status" value="1"/>
</dbReference>
<gene>
    <name evidence="2" type="ORF">DBRI1063_LOCUS706</name>
</gene>
<dbReference type="InterPro" id="IPR046341">
    <property type="entry name" value="SET_dom_sf"/>
</dbReference>
<dbReference type="SUPFAM" id="SSF82199">
    <property type="entry name" value="SET domain"/>
    <property type="match status" value="1"/>
</dbReference>
<name>A0A7S1VZB7_9STRA</name>
<protein>
    <recommendedName>
        <fullName evidence="1">SET domain-containing protein</fullName>
    </recommendedName>
</protein>
<dbReference type="Gene3D" id="3.90.1410.10">
    <property type="entry name" value="set domain protein methyltransferase, domain 1"/>
    <property type="match status" value="1"/>
</dbReference>
<reference evidence="2" key="1">
    <citation type="submission" date="2021-01" db="EMBL/GenBank/DDBJ databases">
        <authorList>
            <person name="Corre E."/>
            <person name="Pelletier E."/>
            <person name="Niang G."/>
            <person name="Scheremetjew M."/>
            <person name="Finn R."/>
            <person name="Kale V."/>
            <person name="Holt S."/>
            <person name="Cochrane G."/>
            <person name="Meng A."/>
            <person name="Brown T."/>
            <person name="Cohen L."/>
        </authorList>
    </citation>
    <scope>NUCLEOTIDE SEQUENCE</scope>
    <source>
        <strain evidence="2">Pop2</strain>
    </source>
</reference>
<dbReference type="AlphaFoldDB" id="A0A7S1VZB7"/>
<dbReference type="EMBL" id="HBGN01001099">
    <property type="protein sequence ID" value="CAD9314300.1"/>
    <property type="molecule type" value="Transcribed_RNA"/>
</dbReference>
<dbReference type="PANTHER" id="PTHR13271:SF34">
    <property type="entry name" value="N-LYSINE METHYLTRANSFERASE SETD6"/>
    <property type="match status" value="1"/>
</dbReference>
<sequence>MTWVQLASTAVLLAFSPQRHVRTSTMLKMSDTATAPPAVPSPSSSQGEKYASLLSWFNEVPDSYINPKFTIRESPRGGFGAFVEEDVSEDELIVSIPPGARVTIADVTNDPDCGKAFKTLIEKAGPGGSTVALAGYLAKEYLLLCENAKKSEEEEKKEIKFSSYFNTLPWKRGVNSQEHVLFWSEADVEKYLTGSMAYAEATEIRDEVAFATTVINGIIGPIILQSRMGEPEVAWPALPWMKPPPPKVDGMVDGVAEAVKGAFVSILTRSFEGQTAGMDEKEELQPLLDMLQHSEYPNIRHGVNSEGVVEVRARKDIEGGSELFNQYRGEEELNMPYHRFFTRFGFVPGLTEPATALLEEKSTIFFARKKEV</sequence>
<dbReference type="InterPro" id="IPR001214">
    <property type="entry name" value="SET_dom"/>
</dbReference>